<comment type="similarity">
    <text evidence="2 7">Belongs to the DMRL synthase family.</text>
</comment>
<comment type="pathway">
    <text evidence="1 7">Cofactor biosynthesis; riboflavin biosynthesis; riboflavin from 2-hydroxy-3-oxobutyl phosphate and 5-amino-6-(D-ribitylamino)uracil: step 1/2.</text>
</comment>
<dbReference type="GO" id="GO:0009349">
    <property type="term" value="C:riboflavin synthase complex"/>
    <property type="evidence" value="ECO:0007669"/>
    <property type="project" value="UniProtKB-UniRule"/>
</dbReference>
<dbReference type="Proteomes" id="UP000765509">
    <property type="component" value="Unassembled WGS sequence"/>
</dbReference>
<name>A0A9Q3BYZ9_9BASI</name>
<dbReference type="HAMAP" id="MF_00178">
    <property type="entry name" value="Lumazine_synth"/>
    <property type="match status" value="1"/>
</dbReference>
<keyword evidence="9" id="KW-1185">Reference proteome</keyword>
<dbReference type="GO" id="GO:0009231">
    <property type="term" value="P:riboflavin biosynthetic process"/>
    <property type="evidence" value="ECO:0007669"/>
    <property type="project" value="UniProtKB-KW"/>
</dbReference>
<evidence type="ECO:0000313" key="8">
    <source>
        <dbReference type="EMBL" id="MBW0473883.1"/>
    </source>
</evidence>
<dbReference type="PANTHER" id="PTHR21058:SF0">
    <property type="entry name" value="6,7-DIMETHYL-8-RIBITYLLUMAZINE SYNTHASE"/>
    <property type="match status" value="1"/>
</dbReference>
<evidence type="ECO:0000256" key="3">
    <source>
        <dbReference type="ARBA" id="ARBA00012664"/>
    </source>
</evidence>
<sequence>MKSNHLGSWGSFGNGGLHVACTCKKCVPSTLLSACWLFSVGDKTSETQLEPTSFARSNARMKDNQHQGLEYAFLNQLPTSKPLQDLCKSLRILIVHTRWNQPIIDSLVQTAIETLTSSPINLQRQNVLIESVVGSYELPWMCNAVLSNSDFHKNIDAIISIGVLIKGETMHFEYIADSVSTNLTKVSIDHNKPIIFGVLTCLNQDQALERAGLGSSPNSESLAIGWAKTAVDCAIKGRWSPTSFARQYTLMTPKDSS</sequence>
<evidence type="ECO:0000256" key="7">
    <source>
        <dbReference type="RuleBase" id="RU003795"/>
    </source>
</evidence>
<comment type="function">
    <text evidence="7">Catalyzes the formation of 6,7-dimethyl-8-ribityllumazine by condensation of 5-amino-6-(D-ribitylamino)uracil with 3,4-dihydroxy-2-butanone 4-phosphate. This is the penultimate step in the biosynthesis of riboflavin.</text>
</comment>
<dbReference type="EC" id="2.5.1.78" evidence="3 7"/>
<dbReference type="PANTHER" id="PTHR21058">
    <property type="entry name" value="6,7-DIMETHYL-8-RIBITYLLUMAZINE SYNTHASE DMRL SYNTHASE LUMAZINE SYNTHASE"/>
    <property type="match status" value="1"/>
</dbReference>
<dbReference type="OrthoDB" id="2965at2759"/>
<evidence type="ECO:0000256" key="6">
    <source>
        <dbReference type="ARBA" id="ARBA00048785"/>
    </source>
</evidence>
<dbReference type="InterPro" id="IPR034964">
    <property type="entry name" value="LS"/>
</dbReference>
<reference evidence="8" key="1">
    <citation type="submission" date="2021-03" db="EMBL/GenBank/DDBJ databases">
        <title>Draft genome sequence of rust myrtle Austropuccinia psidii MF-1, a brazilian biotype.</title>
        <authorList>
            <person name="Quecine M.C."/>
            <person name="Pachon D.M.R."/>
            <person name="Bonatelli M.L."/>
            <person name="Correr F.H."/>
            <person name="Franceschini L.M."/>
            <person name="Leite T.F."/>
            <person name="Margarido G.R.A."/>
            <person name="Almeida C.A."/>
            <person name="Ferrarezi J.A."/>
            <person name="Labate C.A."/>
        </authorList>
    </citation>
    <scope>NUCLEOTIDE SEQUENCE</scope>
    <source>
        <strain evidence="8">MF-1</strain>
    </source>
</reference>
<evidence type="ECO:0000313" key="9">
    <source>
        <dbReference type="Proteomes" id="UP000765509"/>
    </source>
</evidence>
<dbReference type="InterPro" id="IPR036467">
    <property type="entry name" value="LS/RS_sf"/>
</dbReference>
<organism evidence="8 9">
    <name type="scientific">Austropuccinia psidii MF-1</name>
    <dbReference type="NCBI Taxonomy" id="1389203"/>
    <lineage>
        <taxon>Eukaryota</taxon>
        <taxon>Fungi</taxon>
        <taxon>Dikarya</taxon>
        <taxon>Basidiomycota</taxon>
        <taxon>Pucciniomycotina</taxon>
        <taxon>Pucciniomycetes</taxon>
        <taxon>Pucciniales</taxon>
        <taxon>Sphaerophragmiaceae</taxon>
        <taxon>Austropuccinia</taxon>
    </lineage>
</organism>
<dbReference type="CDD" id="cd09209">
    <property type="entry name" value="Lumazine_synthase-I"/>
    <property type="match status" value="1"/>
</dbReference>
<proteinExistence type="inferred from homology"/>
<accession>A0A9Q3BYZ9</accession>
<dbReference type="Gene3D" id="3.40.50.960">
    <property type="entry name" value="Lumazine/riboflavin synthase"/>
    <property type="match status" value="1"/>
</dbReference>
<dbReference type="GO" id="GO:0000906">
    <property type="term" value="F:6,7-dimethyl-8-ribityllumazine synthase activity"/>
    <property type="evidence" value="ECO:0007669"/>
    <property type="project" value="UniProtKB-EC"/>
</dbReference>
<dbReference type="NCBIfam" id="TIGR00114">
    <property type="entry name" value="lumazine-synth"/>
    <property type="match status" value="1"/>
</dbReference>
<dbReference type="GO" id="GO:0005758">
    <property type="term" value="C:mitochondrial intermembrane space"/>
    <property type="evidence" value="ECO:0007669"/>
    <property type="project" value="TreeGrafter"/>
</dbReference>
<evidence type="ECO:0000256" key="4">
    <source>
        <dbReference type="ARBA" id="ARBA00022619"/>
    </source>
</evidence>
<protein>
    <recommendedName>
        <fullName evidence="3 7">6,7-dimethyl-8-ribityllumazine synthase</fullName>
        <shortName evidence="7">DMRL synthase</shortName>
        <ecNumber evidence="3 7">2.5.1.78</ecNumber>
    </recommendedName>
</protein>
<comment type="catalytic activity">
    <reaction evidence="6 7">
        <text>(2S)-2-hydroxy-3-oxobutyl phosphate + 5-amino-6-(D-ribitylamino)uracil = 6,7-dimethyl-8-(1-D-ribityl)lumazine + phosphate + 2 H2O + H(+)</text>
        <dbReference type="Rhea" id="RHEA:26152"/>
        <dbReference type="ChEBI" id="CHEBI:15377"/>
        <dbReference type="ChEBI" id="CHEBI:15378"/>
        <dbReference type="ChEBI" id="CHEBI:15934"/>
        <dbReference type="ChEBI" id="CHEBI:43474"/>
        <dbReference type="ChEBI" id="CHEBI:58201"/>
        <dbReference type="ChEBI" id="CHEBI:58830"/>
        <dbReference type="EC" id="2.5.1.78"/>
    </reaction>
</comment>
<evidence type="ECO:0000256" key="5">
    <source>
        <dbReference type="ARBA" id="ARBA00022679"/>
    </source>
</evidence>
<dbReference type="InterPro" id="IPR002180">
    <property type="entry name" value="LS/RS"/>
</dbReference>
<evidence type="ECO:0000256" key="2">
    <source>
        <dbReference type="ARBA" id="ARBA00007424"/>
    </source>
</evidence>
<dbReference type="Pfam" id="PF00885">
    <property type="entry name" value="DMRL_synthase"/>
    <property type="match status" value="1"/>
</dbReference>
<evidence type="ECO:0000256" key="1">
    <source>
        <dbReference type="ARBA" id="ARBA00004917"/>
    </source>
</evidence>
<keyword evidence="4 7" id="KW-0686">Riboflavin biosynthesis</keyword>
<gene>
    <name evidence="8" type="ORF">O181_013598</name>
</gene>
<dbReference type="AlphaFoldDB" id="A0A9Q3BYZ9"/>
<dbReference type="EMBL" id="AVOT02003567">
    <property type="protein sequence ID" value="MBW0473883.1"/>
    <property type="molecule type" value="Genomic_DNA"/>
</dbReference>
<keyword evidence="5 7" id="KW-0808">Transferase</keyword>
<comment type="caution">
    <text evidence="8">The sequence shown here is derived from an EMBL/GenBank/DDBJ whole genome shotgun (WGS) entry which is preliminary data.</text>
</comment>
<dbReference type="SUPFAM" id="SSF52121">
    <property type="entry name" value="Lumazine synthase"/>
    <property type="match status" value="1"/>
</dbReference>